<gene>
    <name evidence="1" type="ORF">Ahy_B10g105820</name>
</gene>
<dbReference type="Proteomes" id="UP000289738">
    <property type="component" value="Chromosome B10"/>
</dbReference>
<protein>
    <submittedName>
        <fullName evidence="1">Uncharacterized protein</fullName>
    </submittedName>
</protein>
<keyword evidence="2" id="KW-1185">Reference proteome</keyword>
<proteinExistence type="predicted"/>
<evidence type="ECO:0000313" key="1">
    <source>
        <dbReference type="EMBL" id="RYQ86141.1"/>
    </source>
</evidence>
<sequence>MLIVYDDRTTELNSGDLNYDSDPTENNDKVYPFPLNPARDGGLAGYSKPPSQKSQITHDQCDYFNEISSVHVSSLNCLNAVGSSARVLKHSLTENTDSSTHNFAPLDSVAQ</sequence>
<organism evidence="1 2">
    <name type="scientific">Arachis hypogaea</name>
    <name type="common">Peanut</name>
    <dbReference type="NCBI Taxonomy" id="3818"/>
    <lineage>
        <taxon>Eukaryota</taxon>
        <taxon>Viridiplantae</taxon>
        <taxon>Streptophyta</taxon>
        <taxon>Embryophyta</taxon>
        <taxon>Tracheophyta</taxon>
        <taxon>Spermatophyta</taxon>
        <taxon>Magnoliopsida</taxon>
        <taxon>eudicotyledons</taxon>
        <taxon>Gunneridae</taxon>
        <taxon>Pentapetalae</taxon>
        <taxon>rosids</taxon>
        <taxon>fabids</taxon>
        <taxon>Fabales</taxon>
        <taxon>Fabaceae</taxon>
        <taxon>Papilionoideae</taxon>
        <taxon>50 kb inversion clade</taxon>
        <taxon>dalbergioids sensu lato</taxon>
        <taxon>Dalbergieae</taxon>
        <taxon>Pterocarpus clade</taxon>
        <taxon>Arachis</taxon>
    </lineage>
</organism>
<evidence type="ECO:0000313" key="2">
    <source>
        <dbReference type="Proteomes" id="UP000289738"/>
    </source>
</evidence>
<reference evidence="1 2" key="1">
    <citation type="submission" date="2019-01" db="EMBL/GenBank/DDBJ databases">
        <title>Sequencing of cultivated peanut Arachis hypogaea provides insights into genome evolution and oil improvement.</title>
        <authorList>
            <person name="Chen X."/>
        </authorList>
    </citation>
    <scope>NUCLEOTIDE SEQUENCE [LARGE SCALE GENOMIC DNA]</scope>
    <source>
        <strain evidence="2">cv. Fuhuasheng</strain>
        <tissue evidence="1">Leaves</tissue>
    </source>
</reference>
<dbReference type="EMBL" id="SDMP01000020">
    <property type="protein sequence ID" value="RYQ86141.1"/>
    <property type="molecule type" value="Genomic_DNA"/>
</dbReference>
<accession>A0A444X902</accession>
<comment type="caution">
    <text evidence="1">The sequence shown here is derived from an EMBL/GenBank/DDBJ whole genome shotgun (WGS) entry which is preliminary data.</text>
</comment>
<dbReference type="AlphaFoldDB" id="A0A444X902"/>
<name>A0A444X902_ARAHY</name>